<evidence type="ECO:0000256" key="4">
    <source>
        <dbReference type="SAM" id="MobiDB-lite"/>
    </source>
</evidence>
<keyword evidence="7" id="KW-1185">Reference proteome</keyword>
<sequence>EKLCRYCFDGEDEGPLISPCNCRGDQKWVHLQCLRRWQRMVLVSQPTHPAFYERDPRHYRCNVCKGLFTCEPPTRLELMESFTGPELGALMAPGCIIASHATFSAELMSQMQGMPSFMREHSPYAHWCAGVFLITEVEPLDPTLTVPIHSPGALEAVRDRLGDNLMISLQGQRLRLMPGGALTGVAPDELGESLAALTYSEGMRLTLERTPPPGCGDDHVTAINLARQTTRPIDETAFVQARDAVLARLPEASAVRVMHYIGGPCSPDEVSHCVVSGGNRESCGWTVLKHLDEALELACRRAFDDVVEGQGDVRCGQAVKLVGLQTRHELNGECGVALCYQPSAGRWVVRLKDGQGKQLKPSNLEVLGDGAPVVHCVWGDAQWSRTQLLGEIARGHWGLCHASVAEMLAPPTERWAALDGRLVFAPETEMMEDFIRRGVAEMERERALQSRAADASASAVEAAEDAEAARGRGGSRKC</sequence>
<dbReference type="EMBL" id="JWZX01003344">
    <property type="protein sequence ID" value="KOO21664.1"/>
    <property type="molecule type" value="Genomic_DNA"/>
</dbReference>
<evidence type="ECO:0000313" key="6">
    <source>
        <dbReference type="EMBL" id="KOO21664.1"/>
    </source>
</evidence>
<organism evidence="6 7">
    <name type="scientific">Chrysochromulina tobinii</name>
    <dbReference type="NCBI Taxonomy" id="1460289"/>
    <lineage>
        <taxon>Eukaryota</taxon>
        <taxon>Haptista</taxon>
        <taxon>Haptophyta</taxon>
        <taxon>Prymnesiophyceae</taxon>
        <taxon>Prymnesiales</taxon>
        <taxon>Chrysochromulinaceae</taxon>
        <taxon>Chrysochromulina</taxon>
    </lineage>
</organism>
<accession>A0A0M0J4W9</accession>
<dbReference type="SUPFAM" id="SSF57850">
    <property type="entry name" value="RING/U-box"/>
    <property type="match status" value="1"/>
</dbReference>
<evidence type="ECO:0000256" key="2">
    <source>
        <dbReference type="ARBA" id="ARBA00022771"/>
    </source>
</evidence>
<evidence type="ECO:0000256" key="1">
    <source>
        <dbReference type="ARBA" id="ARBA00022723"/>
    </source>
</evidence>
<evidence type="ECO:0000256" key="3">
    <source>
        <dbReference type="ARBA" id="ARBA00022833"/>
    </source>
</evidence>
<evidence type="ECO:0000313" key="7">
    <source>
        <dbReference type="Proteomes" id="UP000037460"/>
    </source>
</evidence>
<dbReference type="InterPro" id="IPR013083">
    <property type="entry name" value="Znf_RING/FYVE/PHD"/>
</dbReference>
<dbReference type="PROSITE" id="PS51292">
    <property type="entry name" value="ZF_RING_CH"/>
    <property type="match status" value="1"/>
</dbReference>
<name>A0A0M0J4W9_9EUKA</name>
<protein>
    <recommendedName>
        <fullName evidence="5">RING-CH-type domain-containing protein</fullName>
    </recommendedName>
</protein>
<gene>
    <name evidence="6" type="ORF">Ctob_000934</name>
</gene>
<feature type="compositionally biased region" description="Low complexity" evidence="4">
    <location>
        <begin position="450"/>
        <end position="461"/>
    </location>
</feature>
<keyword evidence="1" id="KW-0479">Metal-binding</keyword>
<feature type="region of interest" description="Disordered" evidence="4">
    <location>
        <begin position="446"/>
        <end position="478"/>
    </location>
</feature>
<dbReference type="Proteomes" id="UP000037460">
    <property type="component" value="Unassembled WGS sequence"/>
</dbReference>
<proteinExistence type="predicted"/>
<feature type="non-terminal residue" evidence="6">
    <location>
        <position position="1"/>
    </location>
</feature>
<dbReference type="OrthoDB" id="264354at2759"/>
<reference evidence="7" key="1">
    <citation type="journal article" date="2015" name="PLoS Genet.">
        <title>Genome Sequence and Transcriptome Analyses of Chrysochromulina tobin: Metabolic Tools for Enhanced Algal Fitness in the Prominent Order Prymnesiales (Haptophyceae).</title>
        <authorList>
            <person name="Hovde B.T."/>
            <person name="Deodato C.R."/>
            <person name="Hunsperger H.M."/>
            <person name="Ryken S.A."/>
            <person name="Yost W."/>
            <person name="Jha R.K."/>
            <person name="Patterson J."/>
            <person name="Monnat R.J. Jr."/>
            <person name="Barlow S.B."/>
            <person name="Starkenburg S.R."/>
            <person name="Cattolico R.A."/>
        </authorList>
    </citation>
    <scope>NUCLEOTIDE SEQUENCE</scope>
    <source>
        <strain evidence="7">CCMP291</strain>
    </source>
</reference>
<dbReference type="SUPFAM" id="SSF143456">
    <property type="entry name" value="VC0467-like"/>
    <property type="match status" value="1"/>
</dbReference>
<dbReference type="SMART" id="SM00744">
    <property type="entry name" value="RINGv"/>
    <property type="match status" value="1"/>
</dbReference>
<keyword evidence="2" id="KW-0863">Zinc-finger</keyword>
<feature type="domain" description="RING-CH-type" evidence="5">
    <location>
        <begin position="1"/>
        <end position="71"/>
    </location>
</feature>
<keyword evidence="3" id="KW-0862">Zinc</keyword>
<dbReference type="Pfam" id="PF12906">
    <property type="entry name" value="RINGv"/>
    <property type="match status" value="1"/>
</dbReference>
<dbReference type="Gene3D" id="3.40.1740.10">
    <property type="entry name" value="VC0467-like"/>
    <property type="match status" value="1"/>
</dbReference>
<dbReference type="GO" id="GO:0008270">
    <property type="term" value="F:zinc ion binding"/>
    <property type="evidence" value="ECO:0007669"/>
    <property type="project" value="UniProtKB-KW"/>
</dbReference>
<dbReference type="AlphaFoldDB" id="A0A0M0J4W9"/>
<dbReference type="InterPro" id="IPR011016">
    <property type="entry name" value="Znf_RING-CH"/>
</dbReference>
<dbReference type="Gene3D" id="3.30.40.10">
    <property type="entry name" value="Zinc/RING finger domain, C3HC4 (zinc finger)"/>
    <property type="match status" value="1"/>
</dbReference>
<evidence type="ECO:0000259" key="5">
    <source>
        <dbReference type="PROSITE" id="PS51292"/>
    </source>
</evidence>
<comment type="caution">
    <text evidence="6">The sequence shown here is derived from an EMBL/GenBank/DDBJ whole genome shotgun (WGS) entry which is preliminary data.</text>
</comment>
<dbReference type="CDD" id="cd16495">
    <property type="entry name" value="RING_CH-C4HC3_MARCH"/>
    <property type="match status" value="1"/>
</dbReference>